<evidence type="ECO:0000313" key="1">
    <source>
        <dbReference type="EMBL" id="CAA9459979.1"/>
    </source>
</evidence>
<name>A0A6J4R1I7_9ACTN</name>
<sequence length="44" mass="4454">MSRTLASASVPSSGLCAVRILARDATVLYGRSTLAAPPRGHVSG</sequence>
<gene>
    <name evidence="1" type="ORF">AVDCRST_MAG25-709</name>
</gene>
<protein>
    <submittedName>
        <fullName evidence="1">Uncharacterized protein</fullName>
    </submittedName>
</protein>
<dbReference type="AlphaFoldDB" id="A0A6J4R1I7"/>
<proteinExistence type="predicted"/>
<dbReference type="EMBL" id="CADCVI010000046">
    <property type="protein sequence ID" value="CAA9459979.1"/>
    <property type="molecule type" value="Genomic_DNA"/>
</dbReference>
<accession>A0A6J4R1I7</accession>
<reference evidence="1" key="1">
    <citation type="submission" date="2020-02" db="EMBL/GenBank/DDBJ databases">
        <authorList>
            <person name="Meier V. D."/>
        </authorList>
    </citation>
    <scope>NUCLEOTIDE SEQUENCE</scope>
    <source>
        <strain evidence="1">AVDCRST_MAG25</strain>
    </source>
</reference>
<organism evidence="1">
    <name type="scientific">uncultured Rubrobacteraceae bacterium</name>
    <dbReference type="NCBI Taxonomy" id="349277"/>
    <lineage>
        <taxon>Bacteria</taxon>
        <taxon>Bacillati</taxon>
        <taxon>Actinomycetota</taxon>
        <taxon>Rubrobacteria</taxon>
        <taxon>Rubrobacterales</taxon>
        <taxon>Rubrobacteraceae</taxon>
        <taxon>environmental samples</taxon>
    </lineage>
</organism>